<comment type="caution">
    <text evidence="1">The sequence shown here is derived from an EMBL/GenBank/DDBJ whole genome shotgun (WGS) entry which is preliminary data.</text>
</comment>
<dbReference type="EMBL" id="MCFE01000097">
    <property type="protein sequence ID" value="ORX99437.1"/>
    <property type="molecule type" value="Genomic_DNA"/>
</dbReference>
<evidence type="ECO:0000313" key="1">
    <source>
        <dbReference type="EMBL" id="ORX99437.1"/>
    </source>
</evidence>
<gene>
    <name evidence="1" type="ORF">K493DRAFT_299352</name>
</gene>
<sequence length="224" mass="24914">MKDTTLKMSITLIGLSSFFGHANSFSVVNSVKQQAFSMMDLSFPPLTQPTSHFADGIHNPSLKCQSAILVASQSYPNLNTCFSQMPLFFSTLDDVCKSECLQDTISGAKLVTENCDPPSLDSNSQRVYNSWANKDAATVACEEVDGSHCLSKVIRAGVALENNSVRRDPMPQEELKRAICLPCTEQFYKAVKKPGNEPVLYYYQIMDPQKLFTAFEEYCGYRAE</sequence>
<dbReference type="OrthoDB" id="5565101at2759"/>
<organism evidence="1 2">
    <name type="scientific">Basidiobolus meristosporus CBS 931.73</name>
    <dbReference type="NCBI Taxonomy" id="1314790"/>
    <lineage>
        <taxon>Eukaryota</taxon>
        <taxon>Fungi</taxon>
        <taxon>Fungi incertae sedis</taxon>
        <taxon>Zoopagomycota</taxon>
        <taxon>Entomophthoromycotina</taxon>
        <taxon>Basidiobolomycetes</taxon>
        <taxon>Basidiobolales</taxon>
        <taxon>Basidiobolaceae</taxon>
        <taxon>Basidiobolus</taxon>
    </lineage>
</organism>
<keyword evidence="2" id="KW-1185">Reference proteome</keyword>
<name>A0A1Y1YN21_9FUNG</name>
<protein>
    <submittedName>
        <fullName evidence="1">Uncharacterized protein</fullName>
    </submittedName>
</protein>
<accession>A0A1Y1YN21</accession>
<dbReference type="AlphaFoldDB" id="A0A1Y1YN21"/>
<dbReference type="Proteomes" id="UP000193498">
    <property type="component" value="Unassembled WGS sequence"/>
</dbReference>
<proteinExistence type="predicted"/>
<reference evidence="1 2" key="1">
    <citation type="submission" date="2016-07" db="EMBL/GenBank/DDBJ databases">
        <title>Pervasive Adenine N6-methylation of Active Genes in Fungi.</title>
        <authorList>
            <consortium name="DOE Joint Genome Institute"/>
            <person name="Mondo S.J."/>
            <person name="Dannebaum R.O."/>
            <person name="Kuo R.C."/>
            <person name="Labutti K."/>
            <person name="Haridas S."/>
            <person name="Kuo A."/>
            <person name="Salamov A."/>
            <person name="Ahrendt S.R."/>
            <person name="Lipzen A."/>
            <person name="Sullivan W."/>
            <person name="Andreopoulos W.B."/>
            <person name="Clum A."/>
            <person name="Lindquist E."/>
            <person name="Daum C."/>
            <person name="Ramamoorthy G.K."/>
            <person name="Gryganskyi A."/>
            <person name="Culley D."/>
            <person name="Magnuson J.K."/>
            <person name="James T.Y."/>
            <person name="O'Malley M.A."/>
            <person name="Stajich J.E."/>
            <person name="Spatafora J.W."/>
            <person name="Visel A."/>
            <person name="Grigoriev I.V."/>
        </authorList>
    </citation>
    <scope>NUCLEOTIDE SEQUENCE [LARGE SCALE GENOMIC DNA]</scope>
    <source>
        <strain evidence="1 2">CBS 931.73</strain>
    </source>
</reference>
<evidence type="ECO:0000313" key="2">
    <source>
        <dbReference type="Proteomes" id="UP000193498"/>
    </source>
</evidence>
<dbReference type="InParanoid" id="A0A1Y1YN21"/>